<reference evidence="1" key="2">
    <citation type="submission" date="2025-09" db="UniProtKB">
        <authorList>
            <consortium name="EnsemblPlants"/>
        </authorList>
    </citation>
    <scope>IDENTIFICATION</scope>
</reference>
<proteinExistence type="predicted"/>
<name>A0ACD6A430_AVESA</name>
<organism evidence="1 2">
    <name type="scientific">Avena sativa</name>
    <name type="common">Oat</name>
    <dbReference type="NCBI Taxonomy" id="4498"/>
    <lineage>
        <taxon>Eukaryota</taxon>
        <taxon>Viridiplantae</taxon>
        <taxon>Streptophyta</taxon>
        <taxon>Embryophyta</taxon>
        <taxon>Tracheophyta</taxon>
        <taxon>Spermatophyta</taxon>
        <taxon>Magnoliopsida</taxon>
        <taxon>Liliopsida</taxon>
        <taxon>Poales</taxon>
        <taxon>Poaceae</taxon>
        <taxon>BOP clade</taxon>
        <taxon>Pooideae</taxon>
        <taxon>Poodae</taxon>
        <taxon>Poeae</taxon>
        <taxon>Poeae Chloroplast Group 1 (Aveneae type)</taxon>
        <taxon>Aveninae</taxon>
        <taxon>Avena</taxon>
    </lineage>
</organism>
<keyword evidence="2" id="KW-1185">Reference proteome</keyword>
<reference evidence="1" key="1">
    <citation type="submission" date="2021-05" db="EMBL/GenBank/DDBJ databases">
        <authorList>
            <person name="Scholz U."/>
            <person name="Mascher M."/>
            <person name="Fiebig A."/>
        </authorList>
    </citation>
    <scope>NUCLEOTIDE SEQUENCE [LARGE SCALE GENOMIC DNA]</scope>
</reference>
<evidence type="ECO:0000313" key="1">
    <source>
        <dbReference type="EnsemblPlants" id="AVESA.00010b.r2.7CG0695500.1.CDS"/>
    </source>
</evidence>
<accession>A0ACD6A430</accession>
<dbReference type="EnsemblPlants" id="AVESA.00010b.r2.7CG0695500.1">
    <property type="protein sequence ID" value="AVESA.00010b.r2.7CG0695500.1.CDS"/>
    <property type="gene ID" value="AVESA.00010b.r2.7CG0695500"/>
</dbReference>
<evidence type="ECO:0000313" key="2">
    <source>
        <dbReference type="Proteomes" id="UP001732700"/>
    </source>
</evidence>
<dbReference type="Proteomes" id="UP001732700">
    <property type="component" value="Chromosome 7C"/>
</dbReference>
<protein>
    <submittedName>
        <fullName evidence="1">Uncharacterized protein</fullName>
    </submittedName>
</protein>
<sequence>MDDSSLFLQWAVNTLQYHEPGVLAAAAAAEDAVFPSLLALRQTSQATAAVLEPTELVEETENSGDIGGGMAIDCVWSMSPDSSRTSDPRSIASVLPMSWNFSDVSAQPSSGGGGTVEVTDVAAISPEMVYGLQPTRRAYSQEHTMAERKRREKMNQYFIELSAVIPGLKKMDKATILTEAVRHVKELQERVKSLEAAAGAINGRNIQTVVLVKKKACVVAPGDDQSSLARSSAACGMPARSPLPEIEAKLSDNNMMVRIHCENGKGLVMRVLAEIEELHLRIVNSNVTPFTASTVIITITAKVEDHCSNKIISSVST</sequence>